<sequence length="464" mass="51907">MEASPLSINAALDEWVNEGNPLGRSEIYSALLGLRRRRHFGKALQLFEWLDTKKRLSFVERDYASRLDLVAKVHGLYRAEKFLDKIPQSCRGELVYRTLLANCVAAGRADKAEEVFNKMRDLGFPVTAFACNQLLVLYKRLDRKKIADVLLMMEKESVKPTLFTYRVLIDAKGRARDIAGMEKVVESMKKEGLEPDSTVRAVIARHYISSGLTEEATDVLKEMEGGGSGGDGEDRGACKSLLLLYAALGKETDVERIWKLCEAAPRMDECLAAIEAWGKIGRVEAAEAVFEKMHKQFKKLSPRYYNSLLKVYGDHQLLGKGKELVKRMADGGCPIGPPTWDALVGMYVQVGEVEKADGLLQKAAAGQGKARLLHSSYMAVMEKYAERGEVHNTEKIFHRLRQSGYAGRMRHFQVLLQAYVNAKAPAYGFRERMKADNVFPNKSMAAQLAAADAFKKTQISDLLD</sequence>
<keyword evidence="3" id="KW-0677">Repeat</keyword>
<dbReference type="Gene3D" id="1.25.40.10">
    <property type="entry name" value="Tetratricopeptide repeat domain"/>
    <property type="match status" value="3"/>
</dbReference>
<proteinExistence type="inferred from homology"/>
<evidence type="ECO:0000313" key="7">
    <source>
        <dbReference type="EMBL" id="CAA7398331.1"/>
    </source>
</evidence>
<dbReference type="PANTHER" id="PTHR45717">
    <property type="entry name" value="OS12G0527900 PROTEIN"/>
    <property type="match status" value="1"/>
</dbReference>
<dbReference type="Pfam" id="PF01535">
    <property type="entry name" value="PPR"/>
    <property type="match status" value="5"/>
</dbReference>
<feature type="repeat" description="PPR" evidence="6">
    <location>
        <begin position="161"/>
        <end position="195"/>
    </location>
</feature>
<feature type="repeat" description="PPR" evidence="6">
    <location>
        <begin position="92"/>
        <end position="126"/>
    </location>
</feature>
<dbReference type="PROSITE" id="PS51375">
    <property type="entry name" value="PPR"/>
    <property type="match status" value="2"/>
</dbReference>
<evidence type="ECO:0000313" key="8">
    <source>
        <dbReference type="Proteomes" id="UP000663760"/>
    </source>
</evidence>
<dbReference type="NCBIfam" id="TIGR00756">
    <property type="entry name" value="PPR"/>
    <property type="match status" value="2"/>
</dbReference>
<evidence type="ECO:0000256" key="6">
    <source>
        <dbReference type="PROSITE-ProRule" id="PRU00708"/>
    </source>
</evidence>
<dbReference type="OrthoDB" id="739241at2759"/>
<evidence type="ECO:0000256" key="2">
    <source>
        <dbReference type="ARBA" id="ARBA00007626"/>
    </source>
</evidence>
<dbReference type="GO" id="GO:0005739">
    <property type="term" value="C:mitochondrion"/>
    <property type="evidence" value="ECO:0007669"/>
    <property type="project" value="UniProtKB-SubCell"/>
</dbReference>
<dbReference type="EMBL" id="LR746269">
    <property type="protein sequence ID" value="CAA7398331.1"/>
    <property type="molecule type" value="Genomic_DNA"/>
</dbReference>
<name>A0A7I8KKZ1_SPIIN</name>
<reference evidence="7" key="1">
    <citation type="submission" date="2020-02" db="EMBL/GenBank/DDBJ databases">
        <authorList>
            <person name="Scholz U."/>
            <person name="Mascher M."/>
            <person name="Fiebig A."/>
        </authorList>
    </citation>
    <scope>NUCLEOTIDE SEQUENCE</scope>
</reference>
<dbReference type="InterPro" id="IPR011990">
    <property type="entry name" value="TPR-like_helical_dom_sf"/>
</dbReference>
<gene>
    <name evidence="7" type="ORF">SI8410_06008996</name>
</gene>
<comment type="similarity">
    <text evidence="2">Belongs to the PPR family. P subfamily.</text>
</comment>
<evidence type="ECO:0000256" key="3">
    <source>
        <dbReference type="ARBA" id="ARBA00022737"/>
    </source>
</evidence>
<comment type="subcellular location">
    <subcellularLocation>
        <location evidence="1">Mitochondrion</location>
    </subcellularLocation>
</comment>
<keyword evidence="8" id="KW-1185">Reference proteome</keyword>
<accession>A0A7I8KKZ1</accession>
<keyword evidence="4" id="KW-0809">Transit peptide</keyword>
<evidence type="ECO:0000256" key="5">
    <source>
        <dbReference type="ARBA" id="ARBA00023128"/>
    </source>
</evidence>
<dbReference type="InterPro" id="IPR002885">
    <property type="entry name" value="PPR_rpt"/>
</dbReference>
<dbReference type="PANTHER" id="PTHR45717:SF15">
    <property type="entry name" value="AGL218WP"/>
    <property type="match status" value="1"/>
</dbReference>
<dbReference type="Pfam" id="PF13812">
    <property type="entry name" value="PPR_3"/>
    <property type="match status" value="1"/>
</dbReference>
<dbReference type="AlphaFoldDB" id="A0A7I8KKZ1"/>
<dbReference type="Proteomes" id="UP000663760">
    <property type="component" value="Chromosome 6"/>
</dbReference>
<dbReference type="GO" id="GO:0003729">
    <property type="term" value="F:mRNA binding"/>
    <property type="evidence" value="ECO:0007669"/>
    <property type="project" value="UniProtKB-ARBA"/>
</dbReference>
<organism evidence="7 8">
    <name type="scientific">Spirodela intermedia</name>
    <name type="common">Intermediate duckweed</name>
    <dbReference type="NCBI Taxonomy" id="51605"/>
    <lineage>
        <taxon>Eukaryota</taxon>
        <taxon>Viridiplantae</taxon>
        <taxon>Streptophyta</taxon>
        <taxon>Embryophyta</taxon>
        <taxon>Tracheophyta</taxon>
        <taxon>Spermatophyta</taxon>
        <taxon>Magnoliopsida</taxon>
        <taxon>Liliopsida</taxon>
        <taxon>Araceae</taxon>
        <taxon>Lemnoideae</taxon>
        <taxon>Spirodela</taxon>
    </lineage>
</organism>
<dbReference type="FunFam" id="1.25.40.10:FF:000394">
    <property type="entry name" value="Pentatricopeptide repeat-containing protein, mitochondrial"/>
    <property type="match status" value="1"/>
</dbReference>
<protein>
    <submittedName>
        <fullName evidence="7">Uncharacterized protein</fullName>
    </submittedName>
</protein>
<evidence type="ECO:0000256" key="1">
    <source>
        <dbReference type="ARBA" id="ARBA00004173"/>
    </source>
</evidence>
<evidence type="ECO:0000256" key="4">
    <source>
        <dbReference type="ARBA" id="ARBA00022946"/>
    </source>
</evidence>
<keyword evidence="5" id="KW-0496">Mitochondrion</keyword>